<dbReference type="EMBL" id="LGST01000020">
    <property type="protein sequence ID" value="KND99983.1"/>
    <property type="molecule type" value="Genomic_DNA"/>
</dbReference>
<dbReference type="VEuPathDB" id="FungiDB:QG37_02923"/>
<proteinExistence type="predicted"/>
<comment type="caution">
    <text evidence="1">The sequence shown here is derived from an EMBL/GenBank/DDBJ whole genome shotgun (WGS) entry which is preliminary data.</text>
</comment>
<accession>A0A0L0P151</accession>
<organism evidence="1 2">
    <name type="scientific">Candidozyma auris</name>
    <name type="common">Yeast</name>
    <name type="synonym">Candida auris</name>
    <dbReference type="NCBI Taxonomy" id="498019"/>
    <lineage>
        <taxon>Eukaryota</taxon>
        <taxon>Fungi</taxon>
        <taxon>Dikarya</taxon>
        <taxon>Ascomycota</taxon>
        <taxon>Saccharomycotina</taxon>
        <taxon>Pichiomycetes</taxon>
        <taxon>Metschnikowiaceae</taxon>
        <taxon>Candidozyma</taxon>
    </lineage>
</organism>
<reference evidence="2" key="1">
    <citation type="journal article" date="2015" name="BMC Genomics">
        <title>Draft genome of a commonly misdiagnosed multidrug resistant pathogen Candida auris.</title>
        <authorList>
            <person name="Chatterjee S."/>
            <person name="Alampalli S.V."/>
            <person name="Nageshan R.K."/>
            <person name="Chettiar S.T."/>
            <person name="Joshi S."/>
            <person name="Tatu U.S."/>
        </authorList>
    </citation>
    <scope>NUCLEOTIDE SEQUENCE [LARGE SCALE GENOMIC DNA]</scope>
    <source>
        <strain evidence="2">6684</strain>
    </source>
</reference>
<gene>
    <name evidence="1" type="ORF">QG37_02923</name>
</gene>
<dbReference type="Proteomes" id="UP000037122">
    <property type="component" value="Unassembled WGS sequence"/>
</dbReference>
<evidence type="ECO:0000313" key="2">
    <source>
        <dbReference type="Proteomes" id="UP000037122"/>
    </source>
</evidence>
<protein>
    <submittedName>
        <fullName evidence="1">Uncharacterized protein</fullName>
    </submittedName>
</protein>
<evidence type="ECO:0000313" key="1">
    <source>
        <dbReference type="EMBL" id="KND99983.1"/>
    </source>
</evidence>
<name>A0A0L0P151_CANAR</name>
<dbReference type="AlphaFoldDB" id="A0A0L0P151"/>
<sequence length="66" mass="7791">MMDEIEVTTAVERGMGDYFLGDWLRCWRVLREFGTVGRRLVVWLGGRKWVQNASDERATSERRQLT</sequence>